<keyword evidence="2" id="KW-0963">Cytoplasm</keyword>
<dbReference type="PANTHER" id="PTHR14885:SF1">
    <property type="entry name" value="CILIA- AND FLAGELLA-ASSOCIATED PROTEIN 43"/>
    <property type="match status" value="1"/>
</dbReference>
<dbReference type="SUPFAM" id="SSF50978">
    <property type="entry name" value="WD40 repeat-like"/>
    <property type="match status" value="2"/>
</dbReference>
<feature type="coiled-coil region" evidence="10">
    <location>
        <begin position="1532"/>
        <end position="1563"/>
    </location>
</feature>
<keyword evidence="5 10" id="KW-0175">Coiled coil</keyword>
<evidence type="ECO:0000313" key="12">
    <source>
        <dbReference type="WBParaSite" id="TREG1_106720.1"/>
    </source>
</evidence>
<dbReference type="WBParaSite" id="TREG1_106720.1">
    <property type="protein sequence ID" value="TREG1_106720.1"/>
    <property type="gene ID" value="TREG1_106720"/>
</dbReference>
<evidence type="ECO:0000256" key="4">
    <source>
        <dbReference type="ARBA" id="ARBA00022737"/>
    </source>
</evidence>
<sequence length="1708" mass="197008">MKMTFEWIQGLRKYKFGFINNHTLCIKSGPAIKFQNILTNETQTIQLPTKYQTDLSIHPLGSYYAITEINNVNPSIYVYNYPHNEAKILNGAGNLEIQQSIFSYSTYYAAVSGVPDFILSVWDFSTGDLICKTNLNGCHLTTFSFCPTDWRYLVGTDRRCIHVWQIETCGEMSLIRCNSLILPERSASLGMYSGLNSSTTTGEDTTSGHYETRFDPKLTESSITGLTENGKEEFDDYIDKSVRVNCVSQAWTNSELVFIGCESGQLLLFDPIGHNMKILRNPFSHSKNRAALDSSLGKPFSESDTNSIDFSLDKSDDKVISLPVRCLTHLLYTRYGVLAGGRDGILRLITLNINNHNHKTTNTSRINPSSKYENQSSMLINETLLNTEIVNCINLYEFDNPMQKGQFNWATNITNLCVTPSYERIAISSRLGHLNVFTLHDTPELSKLTLNFQILTNPDRFIGMGLIKVDNKTYCVTARNTGIINCWDCETGELIGYLFLNDRCYCLSVSPVLPLAVTGMNSGTIMFIDCTSPTSLRIVKVTRLYRKPLTHICFDTNGEYLTTAVDDGPSIVISALPTNSFEPIAHVSFTGKMNSLSIIRSKDSEMIYILLAVGNETGRVAETVYHYELPSNFENDQKKYLQGDCRRLKEDAIKLCKLQLDQPKTGVCFWPSFEMLESNNPLLIAADQLNHTLDLYKLTEKQKEENLAYIKPSYGFTVLSPSQNIKFARDLSNDLLLAYSVDGSVQVISINPIVTLLHWVNIHECNSGGVIAAEFYKNLNTLITCGSDGLLTKIKLNEEDSSYSKTSSSPNLKSFSEQLTSLKGMTDYKITTLSRTSSNVNNPINGQNLPTMMIRSSTAMTLDEQPMFTEDDITETESEIFSSYLENIDSHVNTWIEQCQIDVQTTEDLAYKDTKIHILNELNTIRKTVNAMVDENENLPEMQRIGRLEFELDSEEQSAILNKTKETVAKLREEIHLKDLGKQFVWQAIKNECWDDMCVKGRCLKAFSLPITVTNYPLKHLTSNDKRSFATVTARLKIIKAVEEERETLSAHLFQSILIKKLSPEQKEEVDDEEDEEKSINRILAGSTAKEFGGSTEQDYSQMELYTRMQKVYQIVLTKQTIHQMKECFNKEFNEVYEKKADQLALIRSKLSRIRKIHTDLQQTNALKYLIDPRFDQDEEPEQLLTVTDSEIKVEKYLSPEQLAEIEARRLAEEERRRREKLDNWRERGLEDMMGGVLEIKKEDQLKKDIPKPAFLLTGKLIAHWTEDDKRMYAEYERKVKELNEEREKYKKFLEGELKKIYGQIDEIKTKFDEQLTALFNKWISFQVALLQEELKVWRLKWMLITEEELITREYELRECIDELSKQQVQITENLEAAKAILEQVQEEQEILYAEDKIMEKNLRKEFADIHGPLYEFIAKAYKKRPKRNILNHSGKHTDRGKHETRHSTQHNPYIEKIWQSSQSMKLNNLTEGLDELDNDPSHEQQPGCDNALWHRLCASRRRKIYKEMEIKTCTQRLNDITTFVHRRENDLQSVNTAIETKNKQLTDLIEEYHRNQTDLELQLLVKQGFVEVNINPTTLLHDYDDALLVQREHVEELNKQIIALGESKVLHMTKSKDFKRRFYHLEWELREMLMHYEDLQNKLCDIKRFKITSEIQKYLHSNDYDALISTHIANTEHTIQMLREIIYLQIVSAYGNKVCYDCLLSQF</sequence>
<comment type="similarity">
    <text evidence="8">Belongs to the CFAP43 family.</text>
</comment>
<dbReference type="PANTHER" id="PTHR14885">
    <property type="entry name" value="CILIA- AND FLAGELLA-ASSOCIATED PROTEIN 43-RELATED"/>
    <property type="match status" value="1"/>
</dbReference>
<dbReference type="Proteomes" id="UP000050795">
    <property type="component" value="Unassembled WGS sequence"/>
</dbReference>
<dbReference type="Gene3D" id="2.130.10.10">
    <property type="entry name" value="YVTN repeat-like/Quinoprotein amine dehydrogenase"/>
    <property type="match status" value="2"/>
</dbReference>
<evidence type="ECO:0000256" key="9">
    <source>
        <dbReference type="ARBA" id="ARBA00023662"/>
    </source>
</evidence>
<evidence type="ECO:0000256" key="8">
    <source>
        <dbReference type="ARBA" id="ARBA00023605"/>
    </source>
</evidence>
<accession>A0AA85ITA4</accession>
<reference evidence="12" key="2">
    <citation type="submission" date="2023-11" db="UniProtKB">
        <authorList>
            <consortium name="WormBaseParasite"/>
        </authorList>
    </citation>
    <scope>IDENTIFICATION</scope>
</reference>
<keyword evidence="4" id="KW-0677">Repeat</keyword>
<feature type="coiled-coil region" evidence="10">
    <location>
        <begin position="1361"/>
        <end position="1395"/>
    </location>
</feature>
<evidence type="ECO:0000256" key="7">
    <source>
        <dbReference type="ARBA" id="ARBA00023273"/>
    </source>
</evidence>
<keyword evidence="3" id="KW-0853">WD repeat</keyword>
<evidence type="ECO:0000256" key="10">
    <source>
        <dbReference type="SAM" id="Coils"/>
    </source>
</evidence>
<dbReference type="InterPro" id="IPR036322">
    <property type="entry name" value="WD40_repeat_dom_sf"/>
</dbReference>
<reference evidence="11" key="1">
    <citation type="submission" date="2022-06" db="EMBL/GenBank/DDBJ databases">
        <authorList>
            <person name="Berger JAMES D."/>
            <person name="Berger JAMES D."/>
        </authorList>
    </citation>
    <scope>NUCLEOTIDE SEQUENCE [LARGE SCALE GENOMIC DNA]</scope>
</reference>
<keyword evidence="7" id="KW-0966">Cell projection</keyword>
<dbReference type="InterPro" id="IPR015943">
    <property type="entry name" value="WD40/YVTN_repeat-like_dom_sf"/>
</dbReference>
<feature type="coiled-coil region" evidence="10">
    <location>
        <begin position="1266"/>
        <end position="1300"/>
    </location>
</feature>
<evidence type="ECO:0000256" key="1">
    <source>
        <dbReference type="ARBA" id="ARBA00004430"/>
    </source>
</evidence>
<dbReference type="GO" id="GO:0060271">
    <property type="term" value="P:cilium assembly"/>
    <property type="evidence" value="ECO:0007669"/>
    <property type="project" value="TreeGrafter"/>
</dbReference>
<protein>
    <recommendedName>
        <fullName evidence="9">Cilia- and flagella-associated protein 43</fullName>
    </recommendedName>
</protein>
<evidence type="ECO:0000256" key="3">
    <source>
        <dbReference type="ARBA" id="ARBA00022574"/>
    </source>
</evidence>
<evidence type="ECO:0000313" key="11">
    <source>
        <dbReference type="Proteomes" id="UP000050795"/>
    </source>
</evidence>
<evidence type="ECO:0000256" key="5">
    <source>
        <dbReference type="ARBA" id="ARBA00023054"/>
    </source>
</evidence>
<dbReference type="Pfam" id="PF25828">
    <property type="entry name" value="CC_Cfap43"/>
    <property type="match status" value="1"/>
</dbReference>
<name>A0AA85ITA4_TRIRE</name>
<comment type="subcellular location">
    <subcellularLocation>
        <location evidence="1">Cytoplasm</location>
        <location evidence="1">Cytoskeleton</location>
        <location evidence="1">Cilium axoneme</location>
    </subcellularLocation>
</comment>
<dbReference type="GO" id="GO:0003341">
    <property type="term" value="P:cilium movement"/>
    <property type="evidence" value="ECO:0007669"/>
    <property type="project" value="UniProtKB-ARBA"/>
</dbReference>
<keyword evidence="11" id="KW-1185">Reference proteome</keyword>
<keyword evidence="6" id="KW-0206">Cytoskeleton</keyword>
<evidence type="ECO:0000256" key="6">
    <source>
        <dbReference type="ARBA" id="ARBA00023212"/>
    </source>
</evidence>
<proteinExistence type="inferred from homology"/>
<evidence type="ECO:0000256" key="2">
    <source>
        <dbReference type="ARBA" id="ARBA00022490"/>
    </source>
</evidence>
<organism evidence="11 12">
    <name type="scientific">Trichobilharzia regenti</name>
    <name type="common">Nasal bird schistosome</name>
    <dbReference type="NCBI Taxonomy" id="157069"/>
    <lineage>
        <taxon>Eukaryota</taxon>
        <taxon>Metazoa</taxon>
        <taxon>Spiralia</taxon>
        <taxon>Lophotrochozoa</taxon>
        <taxon>Platyhelminthes</taxon>
        <taxon>Trematoda</taxon>
        <taxon>Digenea</taxon>
        <taxon>Strigeidida</taxon>
        <taxon>Schistosomatoidea</taxon>
        <taxon>Schistosomatidae</taxon>
        <taxon>Trichobilharzia</taxon>
    </lineage>
</organism>
<dbReference type="GO" id="GO:0005930">
    <property type="term" value="C:axoneme"/>
    <property type="evidence" value="ECO:0007669"/>
    <property type="project" value="UniProtKB-SubCell"/>
</dbReference>